<evidence type="ECO:0000256" key="8">
    <source>
        <dbReference type="SAM" id="Phobius"/>
    </source>
</evidence>
<dbReference type="Gene3D" id="3.40.50.300">
    <property type="entry name" value="P-loop containing nucleotide triphosphate hydrolases"/>
    <property type="match status" value="1"/>
</dbReference>
<dbReference type="InterPro" id="IPR003593">
    <property type="entry name" value="AAA+_ATPase"/>
</dbReference>
<sequence length="703" mass="77116">MQVGGLPPTVWLVMLVLRGGLMREDRAAGPLKSNNVPKLGPQVTFCRGGNAWPCLCTHGTVHVKKLSGFWGLLFAYWSSERWREAWLLTVIVLATTTLLSKASVWVALASADFLSAMANFHIAEDMASPAQTILLAAAAYLAIFLGRASGVALRHYFSSTLHRRARGWMVGQFNDAVLADERIALDLMSDRSSAGDGPRMPDAIDQRVDVCSANLYGGVIGLTMGIWGAVASTYFVSAALIQRSQPVPFLDRWGAQANGAIEQWFGAGLAARIDLVPGQWGSALLSLMLIAVYVPTITYFAWRLGRVIERLTIRRQRNDGAWRGEWGTMLNRVSQLASARGERAQSRINGALYADLDRTWGKQNWLGAGVLLFTTIYSFLSSRLLAYLPGLPSYMAGNLSFRNFVAGSELTAELINDVSWFINVMPEIAALKANAARLNELAAAIERVRERDRFYAETGVSRFQRQRRDKGPLLALDQLSLHHRGHDAPAFLTIPDLRLYPGDRVYLNGTNGCGKSSLLKAVAGLWSYGEGRVVMQDGARLFFAGQEPDVPDRLTLKALVTYPDHPEQHSDISVAAALSRVGLGGFVHCLEDDLYQGKNWRNVLSGGQKQRMVLARVLLAKPQILLLDEATAALDVDAIVDFHLILRKCLPNTAILAVLHGETAPHDPDGEPFYSSVLEIRDGVGQLRPVLTCDYNAARHAAE</sequence>
<feature type="transmembrane region" description="Helical" evidence="8">
    <location>
        <begin position="365"/>
        <end position="388"/>
    </location>
</feature>
<dbReference type="Gene3D" id="1.20.1560.10">
    <property type="entry name" value="ABC transporter type 1, transmembrane domain"/>
    <property type="match status" value="1"/>
</dbReference>
<dbReference type="SUPFAM" id="SSF52540">
    <property type="entry name" value="P-loop containing nucleoside triphosphate hydrolases"/>
    <property type="match status" value="1"/>
</dbReference>
<dbReference type="PANTHER" id="PTHR11384">
    <property type="entry name" value="ATP-BINDING CASSETTE, SUB-FAMILY D MEMBER"/>
    <property type="match status" value="1"/>
</dbReference>
<keyword evidence="5 10" id="KW-0067">ATP-binding</keyword>
<dbReference type="GO" id="GO:0005886">
    <property type="term" value="C:plasma membrane"/>
    <property type="evidence" value="ECO:0007669"/>
    <property type="project" value="UniProtKB-SubCell"/>
</dbReference>
<evidence type="ECO:0000256" key="7">
    <source>
        <dbReference type="ARBA" id="ARBA00023136"/>
    </source>
</evidence>
<feature type="domain" description="ABC transporter" evidence="9">
    <location>
        <begin position="474"/>
        <end position="701"/>
    </location>
</feature>
<comment type="subcellular location">
    <subcellularLocation>
        <location evidence="1">Cell membrane</location>
        <topology evidence="1">Multi-pass membrane protein</topology>
    </subcellularLocation>
</comment>
<feature type="transmembrane region" description="Helical" evidence="8">
    <location>
        <begin position="133"/>
        <end position="157"/>
    </location>
</feature>
<evidence type="ECO:0000256" key="3">
    <source>
        <dbReference type="ARBA" id="ARBA00022692"/>
    </source>
</evidence>
<evidence type="ECO:0000256" key="5">
    <source>
        <dbReference type="ARBA" id="ARBA00022840"/>
    </source>
</evidence>
<dbReference type="InterPro" id="IPR050835">
    <property type="entry name" value="ABC_transporter_sub-D"/>
</dbReference>
<keyword evidence="4" id="KW-0547">Nucleotide-binding</keyword>
<dbReference type="SMART" id="SM00382">
    <property type="entry name" value="AAA"/>
    <property type="match status" value="1"/>
</dbReference>
<evidence type="ECO:0000256" key="6">
    <source>
        <dbReference type="ARBA" id="ARBA00022989"/>
    </source>
</evidence>
<evidence type="ECO:0000256" key="2">
    <source>
        <dbReference type="ARBA" id="ARBA00022448"/>
    </source>
</evidence>
<proteinExistence type="predicted"/>
<comment type="caution">
    <text evidence="10">The sequence shown here is derived from an EMBL/GenBank/DDBJ whole genome shotgun (WGS) entry which is preliminary data.</text>
</comment>
<organism evidence="10 11">
    <name type="scientific">Paracoccus shanxieyensis</name>
    <dbReference type="NCBI Taxonomy" id="2675752"/>
    <lineage>
        <taxon>Bacteria</taxon>
        <taxon>Pseudomonadati</taxon>
        <taxon>Pseudomonadota</taxon>
        <taxon>Alphaproteobacteria</taxon>
        <taxon>Rhodobacterales</taxon>
        <taxon>Paracoccaceae</taxon>
        <taxon>Paracoccus</taxon>
    </lineage>
</organism>
<keyword evidence="2" id="KW-0813">Transport</keyword>
<feature type="transmembrane region" description="Helical" evidence="8">
    <location>
        <begin position="215"/>
        <end position="241"/>
    </location>
</feature>
<keyword evidence="7 8" id="KW-0472">Membrane</keyword>
<evidence type="ECO:0000259" key="9">
    <source>
        <dbReference type="PROSITE" id="PS50893"/>
    </source>
</evidence>
<reference evidence="10 11" key="1">
    <citation type="submission" date="2019-11" db="EMBL/GenBank/DDBJ databases">
        <authorList>
            <person name="Dong K."/>
        </authorList>
    </citation>
    <scope>NUCLEOTIDE SEQUENCE [LARGE SCALE GENOMIC DNA]</scope>
    <source>
        <strain evidence="10 11">DK608</strain>
    </source>
</reference>
<accession>A0A6L6J341</accession>
<dbReference type="PANTHER" id="PTHR11384:SF59">
    <property type="entry name" value="LYSOSOMAL COBALAMIN TRANSPORTER ABCD4"/>
    <property type="match status" value="1"/>
</dbReference>
<dbReference type="Pfam" id="PF00005">
    <property type="entry name" value="ABC_tran"/>
    <property type="match status" value="1"/>
</dbReference>
<dbReference type="PROSITE" id="PS50893">
    <property type="entry name" value="ABC_TRANSPORTER_2"/>
    <property type="match status" value="1"/>
</dbReference>
<dbReference type="EMBL" id="WMII01000039">
    <property type="protein sequence ID" value="MTH66569.1"/>
    <property type="molecule type" value="Genomic_DNA"/>
</dbReference>
<feature type="transmembrane region" description="Helical" evidence="8">
    <location>
        <begin position="85"/>
        <end position="108"/>
    </location>
</feature>
<dbReference type="InterPro" id="IPR017871">
    <property type="entry name" value="ABC_transporter-like_CS"/>
</dbReference>
<evidence type="ECO:0000313" key="10">
    <source>
        <dbReference type="EMBL" id="MTH66569.1"/>
    </source>
</evidence>
<protein>
    <submittedName>
        <fullName evidence="10">ATP-binding cassette domain-containing protein</fullName>
    </submittedName>
</protein>
<dbReference type="GO" id="GO:0005524">
    <property type="term" value="F:ATP binding"/>
    <property type="evidence" value="ECO:0007669"/>
    <property type="project" value="UniProtKB-KW"/>
</dbReference>
<keyword evidence="6 8" id="KW-1133">Transmembrane helix</keyword>
<dbReference type="Proteomes" id="UP000478740">
    <property type="component" value="Unassembled WGS sequence"/>
</dbReference>
<dbReference type="SUPFAM" id="SSF90123">
    <property type="entry name" value="ABC transporter transmembrane region"/>
    <property type="match status" value="1"/>
</dbReference>
<dbReference type="AlphaFoldDB" id="A0A6L6J341"/>
<dbReference type="GO" id="GO:0016887">
    <property type="term" value="F:ATP hydrolysis activity"/>
    <property type="evidence" value="ECO:0007669"/>
    <property type="project" value="InterPro"/>
</dbReference>
<dbReference type="InterPro" id="IPR027417">
    <property type="entry name" value="P-loop_NTPase"/>
</dbReference>
<evidence type="ECO:0000313" key="11">
    <source>
        <dbReference type="Proteomes" id="UP000478740"/>
    </source>
</evidence>
<keyword evidence="3 8" id="KW-0812">Transmembrane</keyword>
<feature type="transmembrane region" description="Helical" evidence="8">
    <location>
        <begin position="283"/>
        <end position="302"/>
    </location>
</feature>
<dbReference type="PROSITE" id="PS00211">
    <property type="entry name" value="ABC_TRANSPORTER_1"/>
    <property type="match status" value="1"/>
</dbReference>
<dbReference type="InterPro" id="IPR003439">
    <property type="entry name" value="ABC_transporter-like_ATP-bd"/>
</dbReference>
<gene>
    <name evidence="10" type="ORF">GL284_20175</name>
</gene>
<dbReference type="InterPro" id="IPR036640">
    <property type="entry name" value="ABC1_TM_sf"/>
</dbReference>
<evidence type="ECO:0000256" key="1">
    <source>
        <dbReference type="ARBA" id="ARBA00004651"/>
    </source>
</evidence>
<name>A0A6L6J341_9RHOB</name>
<keyword evidence="11" id="KW-1185">Reference proteome</keyword>
<evidence type="ECO:0000256" key="4">
    <source>
        <dbReference type="ARBA" id="ARBA00022741"/>
    </source>
</evidence>